<dbReference type="Pfam" id="PF00505">
    <property type="entry name" value="HMG_box"/>
    <property type="match status" value="1"/>
</dbReference>
<accession>A0A482W899</accession>
<dbReference type="AlphaFoldDB" id="A0A482W899"/>
<keyword evidence="5" id="KW-0915">Sodium</keyword>
<dbReference type="EMBL" id="QDEB01018106">
    <property type="protein sequence ID" value="RZC41334.1"/>
    <property type="molecule type" value="Genomic_DNA"/>
</dbReference>
<evidence type="ECO:0000313" key="13">
    <source>
        <dbReference type="EMBL" id="RZC41334.1"/>
    </source>
</evidence>
<dbReference type="PANTHER" id="PTHR10110">
    <property type="entry name" value="SODIUM/HYDROGEN EXCHANGER"/>
    <property type="match status" value="1"/>
</dbReference>
<reference evidence="13 14" key="1">
    <citation type="submission" date="2017-03" db="EMBL/GenBank/DDBJ databases">
        <title>Genome of the blue death feigning beetle - Asbolus verrucosus.</title>
        <authorList>
            <person name="Rider S.D."/>
        </authorList>
    </citation>
    <scope>NUCLEOTIDE SEQUENCE [LARGE SCALE GENOMIC DNA]</scope>
    <source>
        <strain evidence="13">Butters</strain>
        <tissue evidence="13">Head and leg muscle</tissue>
    </source>
</reference>
<name>A0A482W899_ASBVE</name>
<evidence type="ECO:0000256" key="3">
    <source>
        <dbReference type="ARBA" id="ARBA00022692"/>
    </source>
</evidence>
<evidence type="ECO:0000256" key="9">
    <source>
        <dbReference type="PROSITE-ProRule" id="PRU00267"/>
    </source>
</evidence>
<dbReference type="Gene3D" id="1.10.30.10">
    <property type="entry name" value="High mobility group box domain"/>
    <property type="match status" value="2"/>
</dbReference>
<feature type="non-terminal residue" evidence="13">
    <location>
        <position position="714"/>
    </location>
</feature>
<evidence type="ECO:0000259" key="12">
    <source>
        <dbReference type="PROSITE" id="PS50118"/>
    </source>
</evidence>
<dbReference type="Gene3D" id="6.10.140.1330">
    <property type="match status" value="1"/>
</dbReference>
<evidence type="ECO:0000256" key="2">
    <source>
        <dbReference type="ARBA" id="ARBA00022448"/>
    </source>
</evidence>
<dbReference type="SUPFAM" id="SSF47095">
    <property type="entry name" value="HMG-box"/>
    <property type="match status" value="2"/>
</dbReference>
<dbReference type="InterPro" id="IPR006153">
    <property type="entry name" value="Cation/H_exchanger_TM"/>
</dbReference>
<dbReference type="GO" id="GO:0055037">
    <property type="term" value="C:recycling endosome"/>
    <property type="evidence" value="ECO:0007669"/>
    <property type="project" value="TreeGrafter"/>
</dbReference>
<keyword evidence="9" id="KW-0539">Nucleus</keyword>
<dbReference type="GO" id="GO:0005886">
    <property type="term" value="C:plasma membrane"/>
    <property type="evidence" value="ECO:0007669"/>
    <property type="project" value="TreeGrafter"/>
</dbReference>
<comment type="caution">
    <text evidence="13">The sequence shown here is derived from an EMBL/GenBank/DDBJ whole genome shotgun (WGS) entry which is preliminary data.</text>
</comment>
<evidence type="ECO:0000256" key="10">
    <source>
        <dbReference type="SAM" id="MobiDB-lite"/>
    </source>
</evidence>
<dbReference type="GO" id="GO:0098719">
    <property type="term" value="P:sodium ion import across plasma membrane"/>
    <property type="evidence" value="ECO:0007669"/>
    <property type="project" value="TreeGrafter"/>
</dbReference>
<evidence type="ECO:0000256" key="4">
    <source>
        <dbReference type="ARBA" id="ARBA00022989"/>
    </source>
</evidence>
<evidence type="ECO:0000256" key="7">
    <source>
        <dbReference type="ARBA" id="ARBA00023136"/>
    </source>
</evidence>
<keyword evidence="6" id="KW-0406">Ion transport</keyword>
<dbReference type="InterPro" id="IPR009071">
    <property type="entry name" value="HMG_box_dom"/>
</dbReference>
<feature type="DNA-binding region" description="HMG box" evidence="9">
    <location>
        <begin position="441"/>
        <end position="515"/>
    </location>
</feature>
<dbReference type="InterPro" id="IPR018422">
    <property type="entry name" value="Cation/H_exchanger_CPA1"/>
</dbReference>
<dbReference type="GO" id="GO:0003677">
    <property type="term" value="F:DNA binding"/>
    <property type="evidence" value="ECO:0007669"/>
    <property type="project" value="UniProtKB-UniRule"/>
</dbReference>
<dbReference type="PANTHER" id="PTHR10110:SF187">
    <property type="entry name" value="SODIUM_HYDROGEN EXCHANGER"/>
    <property type="match status" value="1"/>
</dbReference>
<keyword evidence="4 11" id="KW-1133">Transmembrane helix</keyword>
<dbReference type="PRINTS" id="PR01084">
    <property type="entry name" value="NAHEXCHNGR"/>
</dbReference>
<dbReference type="GO" id="GO:0015385">
    <property type="term" value="F:sodium:proton antiporter activity"/>
    <property type="evidence" value="ECO:0007669"/>
    <property type="project" value="InterPro"/>
</dbReference>
<gene>
    <name evidence="13" type="ORF">BDFB_003858</name>
</gene>
<feature type="region of interest" description="Disordered" evidence="10">
    <location>
        <begin position="299"/>
        <end position="359"/>
    </location>
</feature>
<keyword evidence="2" id="KW-0813">Transport</keyword>
<keyword evidence="14" id="KW-1185">Reference proteome</keyword>
<dbReference type="STRING" id="1661398.A0A482W899"/>
<evidence type="ECO:0000256" key="6">
    <source>
        <dbReference type="ARBA" id="ARBA00023065"/>
    </source>
</evidence>
<evidence type="ECO:0000256" key="11">
    <source>
        <dbReference type="SAM" id="Phobius"/>
    </source>
</evidence>
<dbReference type="CDD" id="cd21999">
    <property type="entry name" value="HMG-box_UBF1_rpt2"/>
    <property type="match status" value="1"/>
</dbReference>
<dbReference type="CDD" id="cd00084">
    <property type="entry name" value="HMG-box_SF"/>
    <property type="match status" value="1"/>
</dbReference>
<dbReference type="InterPro" id="IPR004709">
    <property type="entry name" value="NaH_exchanger"/>
</dbReference>
<evidence type="ECO:0000256" key="8">
    <source>
        <dbReference type="ARBA" id="ARBA00023201"/>
    </source>
</evidence>
<dbReference type="GO" id="GO:0051453">
    <property type="term" value="P:regulation of intracellular pH"/>
    <property type="evidence" value="ECO:0007669"/>
    <property type="project" value="TreeGrafter"/>
</dbReference>
<proteinExistence type="predicted"/>
<dbReference type="Pfam" id="PF00999">
    <property type="entry name" value="Na_H_Exchanger"/>
    <property type="match status" value="1"/>
</dbReference>
<keyword evidence="9" id="KW-0238">DNA-binding</keyword>
<organism evidence="13 14">
    <name type="scientific">Asbolus verrucosus</name>
    <name type="common">Desert ironclad beetle</name>
    <dbReference type="NCBI Taxonomy" id="1661398"/>
    <lineage>
        <taxon>Eukaryota</taxon>
        <taxon>Metazoa</taxon>
        <taxon>Ecdysozoa</taxon>
        <taxon>Arthropoda</taxon>
        <taxon>Hexapoda</taxon>
        <taxon>Insecta</taxon>
        <taxon>Pterygota</taxon>
        <taxon>Neoptera</taxon>
        <taxon>Endopterygota</taxon>
        <taxon>Coleoptera</taxon>
        <taxon>Polyphaga</taxon>
        <taxon>Cucujiformia</taxon>
        <taxon>Tenebrionidae</taxon>
        <taxon>Pimeliinae</taxon>
        <taxon>Asbolus</taxon>
    </lineage>
</organism>
<sequence>MQVFANDPKYNSSLPPDTLSLHFPVKGPYIKSNKTFQYTFRGEIVDPDENEIDLKATFDPEIFFNIILPPIIFHAGYSLKRKYFFRNLGAILTFAIIGTTISSFIVGALMYGFVQLMPAKLASSITFLDTLYFGALISSTDPLTILAIFNDLHVDVNLYALVFGESVLNDAVAIVLSGSIQNYEERYQSRSGGFETKAFFKAVGDFFGIFMLSLLIGAVMGCVTALISFFSILHQFILLVDINLSAMGSKRSKKNKQELELFPEKNNIKKNKEKDETLEPEIKDFNIIENNGVVPAVISKAPKRKKKSEGIEEVPKKLKKTNDSGSDTRKVKPRKRKSKADSISSIENVENEAQLPVNGENQMEISENNLHKVNKNDHADKKKEEITWPDQDIGELINRMESNIPEKDILAYRSRVEKLNWDNVAFKSYTPEECKKTWMQVQKRIRRFRLLSEILNDAKEWINSPRINHKAPRPSDITKLVGQTYKNLPPEKREKYEKLAASNREEYLEKLKVFFENHPEFVPPPKTNHKLEKEKAPKVEKEKMPKPEKEKTPKTLTKVEKEKVPKVEKDKVLKDKDKDKPKGERAKPGRPPKSSPKAIKERPPKKCQTPFGLYYASELKNMEPGTEKQVFRDKCKMQYKQMSDKKKMFWITLAEQDLIRYQMMEEYKLQFASYLDSLPEEEKRKNQNSHLYRLVNISRPFTKAKVMQCRYGKR</sequence>
<protein>
    <submittedName>
        <fullName evidence="13">Sodium/hydrogen exchanger 7</fullName>
    </submittedName>
</protein>
<keyword evidence="7 11" id="KW-0472">Membrane</keyword>
<dbReference type="InterPro" id="IPR036910">
    <property type="entry name" value="HMG_box_dom_sf"/>
</dbReference>
<dbReference type="GO" id="GO:0015386">
    <property type="term" value="F:potassium:proton antiporter activity"/>
    <property type="evidence" value="ECO:0007669"/>
    <property type="project" value="TreeGrafter"/>
</dbReference>
<feature type="domain" description="HMG box" evidence="12">
    <location>
        <begin position="441"/>
        <end position="515"/>
    </location>
</feature>
<evidence type="ECO:0000256" key="5">
    <source>
        <dbReference type="ARBA" id="ARBA00023053"/>
    </source>
</evidence>
<feature type="transmembrane region" description="Helical" evidence="11">
    <location>
        <begin position="198"/>
        <end position="220"/>
    </location>
</feature>
<evidence type="ECO:0000256" key="1">
    <source>
        <dbReference type="ARBA" id="ARBA00004141"/>
    </source>
</evidence>
<feature type="region of interest" description="Disordered" evidence="10">
    <location>
        <begin position="519"/>
        <end position="607"/>
    </location>
</feature>
<feature type="transmembrane region" description="Helical" evidence="11">
    <location>
        <begin position="91"/>
        <end position="114"/>
    </location>
</feature>
<dbReference type="PROSITE" id="PS50118">
    <property type="entry name" value="HMG_BOX_2"/>
    <property type="match status" value="1"/>
</dbReference>
<evidence type="ECO:0000313" key="14">
    <source>
        <dbReference type="Proteomes" id="UP000292052"/>
    </source>
</evidence>
<keyword evidence="8" id="KW-0739">Sodium transport</keyword>
<dbReference type="Proteomes" id="UP000292052">
    <property type="component" value="Unassembled WGS sequence"/>
</dbReference>
<dbReference type="OrthoDB" id="196264at2759"/>
<comment type="subcellular location">
    <subcellularLocation>
        <location evidence="1">Membrane</location>
        <topology evidence="1">Multi-pass membrane protein</topology>
    </subcellularLocation>
</comment>
<feature type="compositionally biased region" description="Basic and acidic residues" evidence="10">
    <location>
        <begin position="529"/>
        <end position="587"/>
    </location>
</feature>
<dbReference type="GO" id="GO:0005634">
    <property type="term" value="C:nucleus"/>
    <property type="evidence" value="ECO:0007669"/>
    <property type="project" value="UniProtKB-UniRule"/>
</dbReference>
<keyword evidence="3 11" id="KW-0812">Transmembrane</keyword>
<feature type="compositionally biased region" description="Basic and acidic residues" evidence="10">
    <location>
        <begin position="308"/>
        <end position="330"/>
    </location>
</feature>